<comment type="caution">
    <text evidence="4">The sequence shown here is derived from an EMBL/GenBank/DDBJ whole genome shotgun (WGS) entry which is preliminary data.</text>
</comment>
<keyword evidence="4" id="KW-0378">Hydrolase</keyword>
<dbReference type="Gene3D" id="2.40.70.10">
    <property type="entry name" value="Acid Proteases"/>
    <property type="match status" value="1"/>
</dbReference>
<dbReference type="PANTHER" id="PTHR47966:SF51">
    <property type="entry name" value="BETA-SITE APP-CLEAVING ENZYME, ISOFORM A-RELATED"/>
    <property type="match status" value="1"/>
</dbReference>
<dbReference type="InterPro" id="IPR034164">
    <property type="entry name" value="Pepsin-like_dom"/>
</dbReference>
<feature type="domain" description="Peptidase A1" evidence="3">
    <location>
        <begin position="63"/>
        <end position="252"/>
    </location>
</feature>
<evidence type="ECO:0000313" key="5">
    <source>
        <dbReference type="Proteomes" id="UP001211907"/>
    </source>
</evidence>
<keyword evidence="4" id="KW-0645">Protease</keyword>
<proteinExistence type="inferred from homology"/>
<feature type="chain" id="PRO_5041931685" evidence="2">
    <location>
        <begin position="19"/>
        <end position="252"/>
    </location>
</feature>
<evidence type="ECO:0000256" key="2">
    <source>
        <dbReference type="SAM" id="SignalP"/>
    </source>
</evidence>
<dbReference type="PANTHER" id="PTHR47966">
    <property type="entry name" value="BETA-SITE APP-CLEAVING ENZYME, ISOFORM A-RELATED"/>
    <property type="match status" value="1"/>
</dbReference>
<organism evidence="4 5">
    <name type="scientific">Physocladia obscura</name>
    <dbReference type="NCBI Taxonomy" id="109957"/>
    <lineage>
        <taxon>Eukaryota</taxon>
        <taxon>Fungi</taxon>
        <taxon>Fungi incertae sedis</taxon>
        <taxon>Chytridiomycota</taxon>
        <taxon>Chytridiomycota incertae sedis</taxon>
        <taxon>Chytridiomycetes</taxon>
        <taxon>Chytridiales</taxon>
        <taxon>Chytriomycetaceae</taxon>
        <taxon>Physocladia</taxon>
    </lineage>
</organism>
<dbReference type="EMBL" id="JADGJH010000718">
    <property type="protein sequence ID" value="KAJ3123752.1"/>
    <property type="molecule type" value="Genomic_DNA"/>
</dbReference>
<keyword evidence="2" id="KW-0732">Signal</keyword>
<keyword evidence="5" id="KW-1185">Reference proteome</keyword>
<evidence type="ECO:0000256" key="1">
    <source>
        <dbReference type="ARBA" id="ARBA00007447"/>
    </source>
</evidence>
<evidence type="ECO:0000313" key="4">
    <source>
        <dbReference type="EMBL" id="KAJ3123752.1"/>
    </source>
</evidence>
<name>A0AAD5T3P2_9FUNG</name>
<accession>A0AAD5T3P2</accession>
<dbReference type="CDD" id="cd05471">
    <property type="entry name" value="pepsin_like"/>
    <property type="match status" value="1"/>
</dbReference>
<dbReference type="GO" id="GO:0006508">
    <property type="term" value="P:proteolysis"/>
    <property type="evidence" value="ECO:0007669"/>
    <property type="project" value="UniProtKB-KW"/>
</dbReference>
<dbReference type="GO" id="GO:0004190">
    <property type="term" value="F:aspartic-type endopeptidase activity"/>
    <property type="evidence" value="ECO:0007669"/>
    <property type="project" value="InterPro"/>
</dbReference>
<gene>
    <name evidence="4" type="primary">PEP2_4</name>
    <name evidence="4" type="ORF">HK100_011493</name>
</gene>
<dbReference type="PROSITE" id="PS51767">
    <property type="entry name" value="PEPTIDASE_A1"/>
    <property type="match status" value="1"/>
</dbReference>
<dbReference type="SUPFAM" id="SSF50630">
    <property type="entry name" value="Acid proteases"/>
    <property type="match status" value="1"/>
</dbReference>
<sequence>MQLKVLITVAAIVSSVFGAVTVPIQKGNSGLAGCRIDKIREKIGKFNAVTNSAPLLDIQDELYATNVTLSDGNLFRIDLDTGSSDTWIRGSNCYGDKSCSGSFAVYSDFNFTGLYYLVEYGSGAVAGAVFKAGVTLAGLTANFLIGLSEIEIDIGGSDGLLGLGFSSIGVISSFISPLKGIGGNWVDALNLNNPVFAFYLSNANDGDNGEVTFDGYDSSKFTGNITWIPLINYVTDYLGNPSPGYWIFDFSG</sequence>
<protein>
    <submittedName>
        <fullName evidence="4">Vacuolar protease A</fullName>
    </submittedName>
</protein>
<dbReference type="InterPro" id="IPR033121">
    <property type="entry name" value="PEPTIDASE_A1"/>
</dbReference>
<dbReference type="Proteomes" id="UP001211907">
    <property type="component" value="Unassembled WGS sequence"/>
</dbReference>
<dbReference type="AlphaFoldDB" id="A0AAD5T3P2"/>
<feature type="signal peptide" evidence="2">
    <location>
        <begin position="1"/>
        <end position="18"/>
    </location>
</feature>
<comment type="similarity">
    <text evidence="1">Belongs to the peptidase A1 family.</text>
</comment>
<evidence type="ECO:0000259" key="3">
    <source>
        <dbReference type="PROSITE" id="PS51767"/>
    </source>
</evidence>
<dbReference type="Pfam" id="PF00026">
    <property type="entry name" value="Asp"/>
    <property type="match status" value="1"/>
</dbReference>
<reference evidence="4" key="1">
    <citation type="submission" date="2020-05" db="EMBL/GenBank/DDBJ databases">
        <title>Phylogenomic resolution of chytrid fungi.</title>
        <authorList>
            <person name="Stajich J.E."/>
            <person name="Amses K."/>
            <person name="Simmons R."/>
            <person name="Seto K."/>
            <person name="Myers J."/>
            <person name="Bonds A."/>
            <person name="Quandt C.A."/>
            <person name="Barry K."/>
            <person name="Liu P."/>
            <person name="Grigoriev I."/>
            <person name="Longcore J.E."/>
            <person name="James T.Y."/>
        </authorList>
    </citation>
    <scope>NUCLEOTIDE SEQUENCE</scope>
    <source>
        <strain evidence="4">JEL0513</strain>
    </source>
</reference>
<dbReference type="InterPro" id="IPR021109">
    <property type="entry name" value="Peptidase_aspartic_dom_sf"/>
</dbReference>
<dbReference type="InterPro" id="IPR001461">
    <property type="entry name" value="Aspartic_peptidase_A1"/>
</dbReference>